<reference evidence="3" key="2">
    <citation type="submission" date="2013-10" db="EMBL/GenBank/DDBJ databases">
        <authorList>
            <person name="Aslett M."/>
        </authorList>
    </citation>
    <scope>NUCLEOTIDE SEQUENCE [LARGE SCALE GENOMIC DNA]</scope>
    <source>
        <strain evidence="3">Weybridge</strain>
    </source>
</reference>
<name>U6MHM2_EIMMA</name>
<feature type="compositionally biased region" description="Low complexity" evidence="1">
    <location>
        <begin position="535"/>
        <end position="552"/>
    </location>
</feature>
<dbReference type="Proteomes" id="UP000030763">
    <property type="component" value="Unassembled WGS sequence"/>
</dbReference>
<dbReference type="GeneID" id="25337824"/>
<evidence type="ECO:0000313" key="4">
    <source>
        <dbReference type="Proteomes" id="UP000030763"/>
    </source>
</evidence>
<feature type="compositionally biased region" description="Low complexity" evidence="1">
    <location>
        <begin position="81"/>
        <end position="93"/>
    </location>
</feature>
<feature type="compositionally biased region" description="Polar residues" evidence="1">
    <location>
        <begin position="186"/>
        <end position="203"/>
    </location>
</feature>
<dbReference type="OMA" id="PPEGPCR"/>
<keyword evidence="4" id="KW-1185">Reference proteome</keyword>
<feature type="region of interest" description="Disordered" evidence="1">
    <location>
        <begin position="37"/>
        <end position="295"/>
    </location>
</feature>
<feature type="compositionally biased region" description="Low complexity" evidence="1">
    <location>
        <begin position="209"/>
        <end position="227"/>
    </location>
</feature>
<evidence type="ECO:0000256" key="2">
    <source>
        <dbReference type="SAM" id="SignalP"/>
    </source>
</evidence>
<feature type="region of interest" description="Disordered" evidence="1">
    <location>
        <begin position="309"/>
        <end position="359"/>
    </location>
</feature>
<proteinExistence type="predicted"/>
<evidence type="ECO:0000256" key="1">
    <source>
        <dbReference type="SAM" id="MobiDB-lite"/>
    </source>
</evidence>
<feature type="compositionally biased region" description="Low complexity" evidence="1">
    <location>
        <begin position="237"/>
        <end position="268"/>
    </location>
</feature>
<feature type="compositionally biased region" description="Low complexity" evidence="1">
    <location>
        <begin position="395"/>
        <end position="459"/>
    </location>
</feature>
<accession>U6MHM2</accession>
<sequence>MAAFRRAVPLLVAFVVVAFFSLGPTPHHFGCLQTQARASTGRAGKGPVRIMRKTASYPKPKTPTQPVRRSVPLQPLPKQQPPAVQTQPPAVYQGPRFSASGAPAAHPTQPARTPPVQAPAATATGPQLTAPPAHAQGSTQTSHPPTAAPWGAPQQQSSSSSSAFADAKGPQQPATNTPAAVGLPANATTQRGPNQSTAPTPSAGTGDRQQQAATPMTAAAGATQQPANLTHAAVGDPQKPTAAQQPVATQQQTGAAQQPPAGAFTAPTSSNPPFHAPASGYHQQPLAPAASPSYPFSGQQHAGYAYGQQAAHPPVGGQGFPPPSGVPATYMHAPGHTPAAASSAPPVAPSAAQASTGPSLTRTAITSAVGAAVGSMVGSAVTNSMMRHSAGSKEGAPATPAPAAGASDSSSNNNNSSSDASSSGSDTSSSGSDASSSGSDASSSGTPTASAAASGGATAQEQLLAPQDKQVSLPLFFLGVGNDELENSVKGPQAFGQQVQDAVVQALGVPSTRVMLEEVSVKKGLISSTGVANTSGRGNESGSSGSDGTSGSKQLSDVTVRLSVLPVPTVGSLEPTAGDLAAEVKRQLDQPASYLSRLLRSAFSELPAPVTEDSEAFLDAAAGGGRVRTAAAAAKTAENAAAPAGSPQGAAAGLPCLLLLLGSTVFLWI</sequence>
<dbReference type="OrthoDB" id="349046at2759"/>
<reference evidence="3" key="1">
    <citation type="submission" date="2013-10" db="EMBL/GenBank/DDBJ databases">
        <title>Genomic analysis of the causative agents of coccidiosis in chickens.</title>
        <authorList>
            <person name="Reid A.J."/>
            <person name="Blake D."/>
            <person name="Billington K."/>
            <person name="Browne H."/>
            <person name="Dunn M."/>
            <person name="Hung S."/>
            <person name="Kawahara F."/>
            <person name="Miranda-Saavedra D."/>
            <person name="Mourier T."/>
            <person name="Nagra H."/>
            <person name="Otto T.D."/>
            <person name="Rawlings N."/>
            <person name="Sanchez A."/>
            <person name="Sanders M."/>
            <person name="Subramaniam C."/>
            <person name="Tay Y."/>
            <person name="Dear P."/>
            <person name="Doerig C."/>
            <person name="Gruber A."/>
            <person name="Parkinson J."/>
            <person name="Shirley M."/>
            <person name="Wan K.L."/>
            <person name="Berriman M."/>
            <person name="Tomley F."/>
            <person name="Pain A."/>
        </authorList>
    </citation>
    <scope>NUCLEOTIDE SEQUENCE [LARGE SCALE GENOMIC DNA]</scope>
    <source>
        <strain evidence="3">Weybridge</strain>
    </source>
</reference>
<organism evidence="3 4">
    <name type="scientific">Eimeria maxima</name>
    <name type="common">Coccidian parasite</name>
    <dbReference type="NCBI Taxonomy" id="5804"/>
    <lineage>
        <taxon>Eukaryota</taxon>
        <taxon>Sar</taxon>
        <taxon>Alveolata</taxon>
        <taxon>Apicomplexa</taxon>
        <taxon>Conoidasida</taxon>
        <taxon>Coccidia</taxon>
        <taxon>Eucoccidiorida</taxon>
        <taxon>Eimeriorina</taxon>
        <taxon>Eimeriidae</taxon>
        <taxon>Eimeria</taxon>
    </lineage>
</organism>
<feature type="region of interest" description="Disordered" evidence="1">
    <location>
        <begin position="386"/>
        <end position="460"/>
    </location>
</feature>
<dbReference type="VEuPathDB" id="ToxoDB:EMWEY_00038380"/>
<protein>
    <submittedName>
        <fullName evidence="3">Uncharacterized protein</fullName>
    </submittedName>
</protein>
<feature type="region of interest" description="Disordered" evidence="1">
    <location>
        <begin position="529"/>
        <end position="555"/>
    </location>
</feature>
<feature type="compositionally biased region" description="Low complexity" evidence="1">
    <location>
        <begin position="118"/>
        <end position="133"/>
    </location>
</feature>
<keyword evidence="2" id="KW-0732">Signal</keyword>
<dbReference type="AlphaFoldDB" id="U6MHM2"/>
<feature type="compositionally biased region" description="Low complexity" evidence="1">
    <location>
        <begin position="338"/>
        <end position="355"/>
    </location>
</feature>
<dbReference type="RefSeq" id="XP_013337785.1">
    <property type="nucleotide sequence ID" value="XM_013482331.1"/>
</dbReference>
<feature type="chain" id="PRO_5004675645" evidence="2">
    <location>
        <begin position="19"/>
        <end position="669"/>
    </location>
</feature>
<feature type="signal peptide" evidence="2">
    <location>
        <begin position="1"/>
        <end position="18"/>
    </location>
</feature>
<gene>
    <name evidence="3" type="ORF">EMWEY_00038380</name>
</gene>
<evidence type="ECO:0000313" key="3">
    <source>
        <dbReference type="EMBL" id="CDJ61135.1"/>
    </source>
</evidence>
<dbReference type="EMBL" id="HG722015">
    <property type="protein sequence ID" value="CDJ61135.1"/>
    <property type="molecule type" value="Genomic_DNA"/>
</dbReference>